<evidence type="ECO:0000256" key="3">
    <source>
        <dbReference type="ARBA" id="ARBA00023163"/>
    </source>
</evidence>
<evidence type="ECO:0000256" key="1">
    <source>
        <dbReference type="ARBA" id="ARBA00023015"/>
    </source>
</evidence>
<dbReference type="PANTHER" id="PTHR43280:SF32">
    <property type="entry name" value="TRANSCRIPTIONAL REGULATORY PROTEIN"/>
    <property type="match status" value="1"/>
</dbReference>
<evidence type="ECO:0000313" key="5">
    <source>
        <dbReference type="EMBL" id="SCX33916.1"/>
    </source>
</evidence>
<evidence type="ECO:0000259" key="4">
    <source>
        <dbReference type="PROSITE" id="PS01124"/>
    </source>
</evidence>
<feature type="domain" description="HTH araC/xylS-type" evidence="4">
    <location>
        <begin position="206"/>
        <end position="304"/>
    </location>
</feature>
<dbReference type="Pfam" id="PF12833">
    <property type="entry name" value="HTH_18"/>
    <property type="match status" value="1"/>
</dbReference>
<dbReference type="InterPro" id="IPR011051">
    <property type="entry name" value="RmlC_Cupin_sf"/>
</dbReference>
<dbReference type="SUPFAM" id="SSF51182">
    <property type="entry name" value="RmlC-like cupins"/>
    <property type="match status" value="1"/>
</dbReference>
<dbReference type="CDD" id="cd06999">
    <property type="entry name" value="cupin_HpaA-like_N"/>
    <property type="match status" value="1"/>
</dbReference>
<dbReference type="AlphaFoldDB" id="A0A1R3U5U8"/>
<dbReference type="InterPro" id="IPR009057">
    <property type="entry name" value="Homeodomain-like_sf"/>
</dbReference>
<name>A0A1R3U5U8_9HYPH</name>
<evidence type="ECO:0000313" key="6">
    <source>
        <dbReference type="Proteomes" id="UP000187891"/>
    </source>
</evidence>
<keyword evidence="1" id="KW-0805">Transcription regulation</keyword>
<dbReference type="PANTHER" id="PTHR43280">
    <property type="entry name" value="ARAC-FAMILY TRANSCRIPTIONAL REGULATOR"/>
    <property type="match status" value="1"/>
</dbReference>
<gene>
    <name evidence="5" type="ORF">DSM25559_4290</name>
</gene>
<keyword evidence="3" id="KW-0804">Transcription</keyword>
<dbReference type="GO" id="GO:0003700">
    <property type="term" value="F:DNA-binding transcription factor activity"/>
    <property type="evidence" value="ECO:0007669"/>
    <property type="project" value="InterPro"/>
</dbReference>
<keyword evidence="2 5" id="KW-0238">DNA-binding</keyword>
<dbReference type="SUPFAM" id="SSF46689">
    <property type="entry name" value="Homeodomain-like"/>
    <property type="match status" value="1"/>
</dbReference>
<dbReference type="SMART" id="SM00342">
    <property type="entry name" value="HTH_ARAC"/>
    <property type="match status" value="1"/>
</dbReference>
<proteinExistence type="predicted"/>
<dbReference type="Gene3D" id="1.10.10.60">
    <property type="entry name" value="Homeodomain-like"/>
    <property type="match status" value="1"/>
</dbReference>
<dbReference type="InterPro" id="IPR014710">
    <property type="entry name" value="RmlC-like_jellyroll"/>
</dbReference>
<organism evidence="5 6">
    <name type="scientific">Agrobacterium rosae</name>
    <dbReference type="NCBI Taxonomy" id="1972867"/>
    <lineage>
        <taxon>Bacteria</taxon>
        <taxon>Pseudomonadati</taxon>
        <taxon>Pseudomonadota</taxon>
        <taxon>Alphaproteobacteria</taxon>
        <taxon>Hyphomicrobiales</taxon>
        <taxon>Rhizobiaceae</taxon>
        <taxon>Rhizobium/Agrobacterium group</taxon>
        <taxon>Agrobacterium</taxon>
    </lineage>
</organism>
<protein>
    <submittedName>
        <fullName evidence="5">DNA-binding transcriptional regulator AraC</fullName>
    </submittedName>
</protein>
<reference evidence="6" key="1">
    <citation type="submission" date="2016-10" db="EMBL/GenBank/DDBJ databases">
        <authorList>
            <person name="Wibberg D."/>
        </authorList>
    </citation>
    <scope>NUCLEOTIDE SEQUENCE [LARGE SCALE GENOMIC DNA]</scope>
</reference>
<dbReference type="InterPro" id="IPR047264">
    <property type="entry name" value="Cupin_HpaA-like_N"/>
</dbReference>
<evidence type="ECO:0000256" key="2">
    <source>
        <dbReference type="ARBA" id="ARBA00023125"/>
    </source>
</evidence>
<dbReference type="InterPro" id="IPR018060">
    <property type="entry name" value="HTH_AraC"/>
</dbReference>
<dbReference type="Gene3D" id="2.60.120.10">
    <property type="entry name" value="Jelly Rolls"/>
    <property type="match status" value="1"/>
</dbReference>
<dbReference type="Proteomes" id="UP000187891">
    <property type="component" value="Unassembled WGS sequence"/>
</dbReference>
<dbReference type="GO" id="GO:0043565">
    <property type="term" value="F:sequence-specific DNA binding"/>
    <property type="evidence" value="ECO:0007669"/>
    <property type="project" value="InterPro"/>
</dbReference>
<accession>A0A1R3U5U8</accession>
<dbReference type="STRING" id="1907666.DSM25559_4290"/>
<dbReference type="EMBL" id="FMUE01000014">
    <property type="protein sequence ID" value="SCX33916.1"/>
    <property type="molecule type" value="Genomic_DNA"/>
</dbReference>
<dbReference type="PROSITE" id="PS01124">
    <property type="entry name" value="HTH_ARAC_FAMILY_2"/>
    <property type="match status" value="1"/>
</dbReference>
<sequence length="312" mass="34844">MDISAGCLHYLNIRAGENIVMQSVPTYMLYGENARKEPDFWVHCETIQSRSSRHGWEIRLHRHESFFQILYLESGSGDAMFGDGIVPILPPAVVSVPVGFNHGFRFSRDVRGVVLTVLNTHLGHGPGERSGLLLVPLVTRLDIGQADGAYVAQTLTRLADEFDNRRLGRGNLLAAYLSSTLQLLTRISSAQTAEQPFRSDKASRIEALRALIQQHFRAHKPVAFYARSLDVSLTHLNRIVRSALGCTAHDLIAEKLMEESKAQLLFSVAPVSEIAAHLGFADPAYFSRFFLSRAGEPPRVWRLREQARLENS</sequence>